<reference evidence="1" key="1">
    <citation type="journal article" date="2021" name="New Phytol.">
        <title>Evolutionary innovations through gain and loss of genes in the ectomycorrhizal Boletales.</title>
        <authorList>
            <person name="Wu G."/>
            <person name="Miyauchi S."/>
            <person name="Morin E."/>
            <person name="Kuo A."/>
            <person name="Drula E."/>
            <person name="Varga T."/>
            <person name="Kohler A."/>
            <person name="Feng B."/>
            <person name="Cao Y."/>
            <person name="Lipzen A."/>
            <person name="Daum C."/>
            <person name="Hundley H."/>
            <person name="Pangilinan J."/>
            <person name="Johnson J."/>
            <person name="Barry K."/>
            <person name="LaButti K."/>
            <person name="Ng V."/>
            <person name="Ahrendt S."/>
            <person name="Min B."/>
            <person name="Choi I.G."/>
            <person name="Park H."/>
            <person name="Plett J.M."/>
            <person name="Magnuson J."/>
            <person name="Spatafora J.W."/>
            <person name="Nagy L.G."/>
            <person name="Henrissat B."/>
            <person name="Grigoriev I.V."/>
            <person name="Yang Z.L."/>
            <person name="Xu J."/>
            <person name="Martin F.M."/>
        </authorList>
    </citation>
    <scope>NUCLEOTIDE SEQUENCE</scope>
    <source>
        <strain evidence="1">KUC20120723A-06</strain>
    </source>
</reference>
<dbReference type="Proteomes" id="UP000790709">
    <property type="component" value="Unassembled WGS sequence"/>
</dbReference>
<organism evidence="1 2">
    <name type="scientific">Leucogyrophana mollusca</name>
    <dbReference type="NCBI Taxonomy" id="85980"/>
    <lineage>
        <taxon>Eukaryota</taxon>
        <taxon>Fungi</taxon>
        <taxon>Dikarya</taxon>
        <taxon>Basidiomycota</taxon>
        <taxon>Agaricomycotina</taxon>
        <taxon>Agaricomycetes</taxon>
        <taxon>Agaricomycetidae</taxon>
        <taxon>Boletales</taxon>
        <taxon>Boletales incertae sedis</taxon>
        <taxon>Leucogyrophana</taxon>
    </lineage>
</organism>
<gene>
    <name evidence="1" type="ORF">BV22DRAFT_999252</name>
</gene>
<comment type="caution">
    <text evidence="1">The sequence shown here is derived from an EMBL/GenBank/DDBJ whole genome shotgun (WGS) entry which is preliminary data.</text>
</comment>
<proteinExistence type="predicted"/>
<name>A0ACB8BZE7_9AGAM</name>
<sequence>MPSEDESTSEATPSATNASTYVTGIGLLFVVVFLWTASNFITQNLFVDGGYQKPFLVTYANTASFAFYLLPFLLRRYWRNTRCFHESRYLTRYSPEEAYQPLARDPSETEPGVLLAPARKPSGDAPLTTEETAKLALLFCFLWFIANWTLNAALGYTSVASATILSSMSGFFTLGIGRIFRVETLTLVKIGAVFAGVIFVSLSDSNAGQQPGAGLTSTVNQDVVSMPILGDFLALLSAIFYALYVIYLKVQIREESRIDMQLFFGFVGLFNIFLCWPIGVILHLIGLERFELPSTNKAIVIILLNMFITLSSDFLYVLAMLKTTPLVVTIGLSLTIPLAVVGDFFLSKPATAQVVLGALLVLVAFIIVGLEDSKPKEDKDLLADNLVDNGRGRPDQLRLEEEVPLQSQGEEL</sequence>
<protein>
    <submittedName>
        <fullName evidence="1">Uncharacterized protein</fullName>
    </submittedName>
</protein>
<evidence type="ECO:0000313" key="2">
    <source>
        <dbReference type="Proteomes" id="UP000790709"/>
    </source>
</evidence>
<keyword evidence="2" id="KW-1185">Reference proteome</keyword>
<accession>A0ACB8BZE7</accession>
<dbReference type="EMBL" id="MU266328">
    <property type="protein sequence ID" value="KAH7931110.1"/>
    <property type="molecule type" value="Genomic_DNA"/>
</dbReference>
<evidence type="ECO:0000313" key="1">
    <source>
        <dbReference type="EMBL" id="KAH7931110.1"/>
    </source>
</evidence>